<dbReference type="PROSITE" id="PS50191">
    <property type="entry name" value="CRAL_TRIO"/>
    <property type="match status" value="1"/>
</dbReference>
<keyword evidence="2" id="KW-1185">Reference proteome</keyword>
<dbReference type="GeneID" id="131804573"/>
<gene>
    <name evidence="3" type="primary">LOC131804573</name>
</gene>
<dbReference type="Pfam" id="PF00650">
    <property type="entry name" value="CRAL_TRIO"/>
    <property type="match status" value="1"/>
</dbReference>
<dbReference type="PANTHER" id="PTHR10174">
    <property type="entry name" value="ALPHA-TOCOPHEROL TRANSFER PROTEIN-RELATED"/>
    <property type="match status" value="1"/>
</dbReference>
<dbReference type="SUPFAM" id="SSF52087">
    <property type="entry name" value="CRAL/TRIO domain"/>
    <property type="match status" value="1"/>
</dbReference>
<dbReference type="InterPro" id="IPR036273">
    <property type="entry name" value="CRAL/TRIO_N_dom_sf"/>
</dbReference>
<proteinExistence type="predicted"/>
<evidence type="ECO:0000313" key="2">
    <source>
        <dbReference type="Proteomes" id="UP001652621"/>
    </source>
</evidence>
<dbReference type="Gene3D" id="1.10.8.20">
    <property type="entry name" value="N-terminal domain of phosphatidylinositol transfer protein sec14p"/>
    <property type="match status" value="1"/>
</dbReference>
<dbReference type="CDD" id="cd00170">
    <property type="entry name" value="SEC14"/>
    <property type="match status" value="1"/>
</dbReference>
<dbReference type="PRINTS" id="PR00180">
    <property type="entry name" value="CRETINALDHBP"/>
</dbReference>
<dbReference type="RefSeq" id="XP_058983596.1">
    <property type="nucleotide sequence ID" value="XM_059127613.1"/>
</dbReference>
<accession>A0ABM3VCR7</accession>
<feature type="domain" description="CRAL-TRIO" evidence="1">
    <location>
        <begin position="95"/>
        <end position="261"/>
    </location>
</feature>
<dbReference type="Proteomes" id="UP001652621">
    <property type="component" value="Unplaced"/>
</dbReference>
<protein>
    <submittedName>
        <fullName evidence="3">Alpha-tocopherol transfer protein-like</fullName>
    </submittedName>
</protein>
<organism evidence="2 3">
    <name type="scientific">Musca domestica</name>
    <name type="common">House fly</name>
    <dbReference type="NCBI Taxonomy" id="7370"/>
    <lineage>
        <taxon>Eukaryota</taxon>
        <taxon>Metazoa</taxon>
        <taxon>Ecdysozoa</taxon>
        <taxon>Arthropoda</taxon>
        <taxon>Hexapoda</taxon>
        <taxon>Insecta</taxon>
        <taxon>Pterygota</taxon>
        <taxon>Neoptera</taxon>
        <taxon>Endopterygota</taxon>
        <taxon>Diptera</taxon>
        <taxon>Brachycera</taxon>
        <taxon>Muscomorpha</taxon>
        <taxon>Muscoidea</taxon>
        <taxon>Muscidae</taxon>
        <taxon>Musca</taxon>
    </lineage>
</organism>
<name>A0ABM3VCR7_MUSDO</name>
<dbReference type="InterPro" id="IPR001251">
    <property type="entry name" value="CRAL-TRIO_dom"/>
</dbReference>
<dbReference type="SUPFAM" id="SSF46938">
    <property type="entry name" value="CRAL/TRIO N-terminal domain"/>
    <property type="match status" value="1"/>
</dbReference>
<sequence length="314" mass="36880">MDRQMKPQIKPLPEELQKAAIEELGEVPERMAEDLQIFKQWIEQQPHLRARMDDQFLIQFLRGCKYSLEKAKKKIDIFYAMKTKYPEYFNLTNVDDLLFRQLHSTEFFVPLPTPLNGQGPRIIVCRILGGPDDYPPNYFFQYSISIIEMMLMHDPYACIYGIMLVYDFAKATPSHLLPFTINMFKQNATFCEKAFPIRFKTFCMINMASYAQKFFNLILPHMSETLRKKIILCGTNSTEWSKYLPMEYMPIDYGGKNGLLSELCLEYGKFWDEYREYFKDNAKYGTDEHLRLGEALKFDADFGAGGTFRKLNVD</sequence>
<dbReference type="InterPro" id="IPR036865">
    <property type="entry name" value="CRAL-TRIO_dom_sf"/>
</dbReference>
<evidence type="ECO:0000313" key="3">
    <source>
        <dbReference type="RefSeq" id="XP_058983596.1"/>
    </source>
</evidence>
<dbReference type="Gene3D" id="3.40.525.10">
    <property type="entry name" value="CRAL-TRIO lipid binding domain"/>
    <property type="match status" value="1"/>
</dbReference>
<reference evidence="3" key="1">
    <citation type="submission" date="2025-08" db="UniProtKB">
        <authorList>
            <consortium name="RefSeq"/>
        </authorList>
    </citation>
    <scope>IDENTIFICATION</scope>
    <source>
        <strain evidence="3">Aabys</strain>
        <tissue evidence="3">Whole body</tissue>
    </source>
</reference>
<evidence type="ECO:0000259" key="1">
    <source>
        <dbReference type="PROSITE" id="PS50191"/>
    </source>
</evidence>
<dbReference type="PANTHER" id="PTHR10174:SF216">
    <property type="entry name" value="CRAL-TRIO DOMAIN-CONTAINING PROTEIN-RELATED"/>
    <property type="match status" value="1"/>
</dbReference>
<dbReference type="SMART" id="SM00516">
    <property type="entry name" value="SEC14"/>
    <property type="match status" value="1"/>
</dbReference>